<keyword evidence="2" id="KW-0131">Cell cycle</keyword>
<keyword evidence="1" id="KW-0227">DNA damage</keyword>
<dbReference type="NCBIfam" id="NF033429">
    <property type="entry name" value="ImuA_translesion"/>
    <property type="match status" value="1"/>
</dbReference>
<evidence type="ECO:0000256" key="1">
    <source>
        <dbReference type="ARBA" id="ARBA00022763"/>
    </source>
</evidence>
<dbReference type="InterPro" id="IPR017166">
    <property type="entry name" value="UCP037290"/>
</dbReference>
<dbReference type="PANTHER" id="PTHR35369">
    <property type="entry name" value="BLR3025 PROTEIN-RELATED"/>
    <property type="match status" value="1"/>
</dbReference>
<dbReference type="AlphaFoldDB" id="A0A158GJI8"/>
<dbReference type="EMBL" id="FCOK02000015">
    <property type="protein sequence ID" value="SAL32288.1"/>
    <property type="molecule type" value="Genomic_DNA"/>
</dbReference>
<proteinExistence type="predicted"/>
<dbReference type="InterPro" id="IPR050356">
    <property type="entry name" value="SulA_CellDiv_inhibitor"/>
</dbReference>
<dbReference type="PIRSF" id="PIRSF037290">
    <property type="entry name" value="UCP037290"/>
    <property type="match status" value="1"/>
</dbReference>
<reference evidence="2 3" key="1">
    <citation type="submission" date="2016-01" db="EMBL/GenBank/DDBJ databases">
        <authorList>
            <person name="Oliw E.H."/>
        </authorList>
    </citation>
    <scope>NUCLEOTIDE SEQUENCE [LARGE SCALE GENOMIC DNA]</scope>
    <source>
        <strain evidence="2">LMG 27134</strain>
    </source>
</reference>
<dbReference type="Gene3D" id="3.40.50.300">
    <property type="entry name" value="P-loop containing nucleotide triphosphate hydrolases"/>
    <property type="match status" value="1"/>
</dbReference>
<dbReference type="RefSeq" id="WP_062085432.1">
    <property type="nucleotide sequence ID" value="NZ_FCOK02000015.1"/>
</dbReference>
<dbReference type="PANTHER" id="PTHR35369:SF3">
    <property type="entry name" value="TRANSLESION DNA SYNTHESIS-ASSOCIATED PROTEIN IMUA"/>
    <property type="match status" value="1"/>
</dbReference>
<gene>
    <name evidence="2" type="ORF">AWB69_02797</name>
</gene>
<dbReference type="InterPro" id="IPR047610">
    <property type="entry name" value="ImuA_translesion"/>
</dbReference>
<evidence type="ECO:0000313" key="3">
    <source>
        <dbReference type="Proteomes" id="UP000054683"/>
    </source>
</evidence>
<keyword evidence="2" id="KW-0132">Cell division</keyword>
<dbReference type="GO" id="GO:0051301">
    <property type="term" value="P:cell division"/>
    <property type="evidence" value="ECO:0007669"/>
    <property type="project" value="UniProtKB-KW"/>
</dbReference>
<dbReference type="SUPFAM" id="SSF52540">
    <property type="entry name" value="P-loop containing nucleoside triphosphate hydrolases"/>
    <property type="match status" value="1"/>
</dbReference>
<dbReference type="InterPro" id="IPR027417">
    <property type="entry name" value="P-loop_NTPase"/>
</dbReference>
<dbReference type="GO" id="GO:0006281">
    <property type="term" value="P:DNA repair"/>
    <property type="evidence" value="ECO:0007669"/>
    <property type="project" value="TreeGrafter"/>
</dbReference>
<sequence>MGALPASLDAIHPGLWRASQLGRASGRTVETGYAALSAELPGGGWPEGALVELLVQQTGIGELRLLAPALATVGSRALAFLRPPQQLNAIALPHIGVPVDKVLLLRPRLSADALWSAEQILKAGSCGALIFWQEAIRAESLRRLQLAARSGHTLFFVVRPLIRATDPSPAELRLTVRPSAEGVTVEVIKRKGPSMAGNVTIELRPSPLLLSPHRRAARVTPGAAMALVNERA</sequence>
<evidence type="ECO:0000313" key="2">
    <source>
        <dbReference type="EMBL" id="SAL32288.1"/>
    </source>
</evidence>
<organism evidence="2 3">
    <name type="scientific">Caballeronia udeis</name>
    <dbReference type="NCBI Taxonomy" id="1232866"/>
    <lineage>
        <taxon>Bacteria</taxon>
        <taxon>Pseudomonadati</taxon>
        <taxon>Pseudomonadota</taxon>
        <taxon>Betaproteobacteria</taxon>
        <taxon>Burkholderiales</taxon>
        <taxon>Burkholderiaceae</taxon>
        <taxon>Caballeronia</taxon>
    </lineage>
</organism>
<accession>A0A158GJI8</accession>
<name>A0A158GJI8_9BURK</name>
<dbReference type="Proteomes" id="UP000054683">
    <property type="component" value="Unassembled WGS sequence"/>
</dbReference>
<dbReference type="OrthoDB" id="9811176at2"/>
<protein>
    <submittedName>
        <fullName evidence="2">Cell division protein</fullName>
    </submittedName>
</protein>